<dbReference type="Proteomes" id="UP000008866">
    <property type="component" value="Unassembled WGS sequence"/>
</dbReference>
<dbReference type="RefSeq" id="XP_003013525.1">
    <property type="nucleotide sequence ID" value="XM_003013479.1"/>
</dbReference>
<comment type="caution">
    <text evidence="2">The sequence shown here is derived from an EMBL/GenBank/DDBJ whole genome shotgun (WGS) entry which is preliminary data.</text>
</comment>
<evidence type="ECO:0000313" key="2">
    <source>
        <dbReference type="EMBL" id="EFE32885.1"/>
    </source>
</evidence>
<dbReference type="EMBL" id="ABSU01000013">
    <property type="protein sequence ID" value="EFE32885.1"/>
    <property type="molecule type" value="Genomic_DNA"/>
</dbReference>
<protein>
    <submittedName>
        <fullName evidence="2">Uncharacterized protein</fullName>
    </submittedName>
</protein>
<reference evidence="3" key="1">
    <citation type="journal article" date="2011" name="Genome Biol.">
        <title>Comparative and functional genomics provide insights into the pathogenicity of dermatophytic fungi.</title>
        <authorList>
            <person name="Burmester A."/>
            <person name="Shelest E."/>
            <person name="Gloeckner G."/>
            <person name="Heddergott C."/>
            <person name="Schindler S."/>
            <person name="Staib P."/>
            <person name="Heidel A."/>
            <person name="Felder M."/>
            <person name="Petzold A."/>
            <person name="Szafranski K."/>
            <person name="Feuermann M."/>
            <person name="Pedruzzi I."/>
            <person name="Priebe S."/>
            <person name="Groth M."/>
            <person name="Winkler R."/>
            <person name="Li W."/>
            <person name="Kniemeyer O."/>
            <person name="Schroeckh V."/>
            <person name="Hertweck C."/>
            <person name="Hube B."/>
            <person name="White T.C."/>
            <person name="Platzer M."/>
            <person name="Guthke R."/>
            <person name="Heitman J."/>
            <person name="Woestemeyer J."/>
            <person name="Zipfel P.F."/>
            <person name="Monod M."/>
            <person name="Brakhage A.A."/>
        </authorList>
    </citation>
    <scope>NUCLEOTIDE SEQUENCE [LARGE SCALE GENOMIC DNA]</scope>
    <source>
        <strain evidence="3">ATCC MYA-4681 / CBS 112371</strain>
    </source>
</reference>
<name>D4AVX9_ARTBC</name>
<gene>
    <name evidence="2" type="ORF">ARB_00343</name>
</gene>
<dbReference type="GeneID" id="9519642"/>
<feature type="region of interest" description="Disordered" evidence="1">
    <location>
        <begin position="1"/>
        <end position="44"/>
    </location>
</feature>
<dbReference type="HOGENOM" id="CLU_2049119_0_0_1"/>
<proteinExistence type="predicted"/>
<evidence type="ECO:0000256" key="1">
    <source>
        <dbReference type="SAM" id="MobiDB-lite"/>
    </source>
</evidence>
<dbReference type="AlphaFoldDB" id="D4AVX9"/>
<dbReference type="KEGG" id="abe:ARB_00343"/>
<feature type="compositionally biased region" description="Basic and acidic residues" evidence="1">
    <location>
        <begin position="1"/>
        <end position="10"/>
    </location>
</feature>
<sequence>MADSEGRAEDSIYISRAPKMQRSRDLITSRQQSGRGNSDYTRSYNGNHSSMLIIQQSFPIRKKIQHQILGKDSQCNRTPQGYPAVLPLSPGFAKFLPFRFSHPSILELFISAELDRVDEM</sequence>
<evidence type="ECO:0000313" key="3">
    <source>
        <dbReference type="Proteomes" id="UP000008866"/>
    </source>
</evidence>
<accession>D4AVX9</accession>
<feature type="compositionally biased region" description="Polar residues" evidence="1">
    <location>
        <begin position="28"/>
        <end position="44"/>
    </location>
</feature>
<organism evidence="2 3">
    <name type="scientific">Arthroderma benhamiae (strain ATCC MYA-4681 / CBS 112371)</name>
    <name type="common">Trichophyton mentagrophytes</name>
    <dbReference type="NCBI Taxonomy" id="663331"/>
    <lineage>
        <taxon>Eukaryota</taxon>
        <taxon>Fungi</taxon>
        <taxon>Dikarya</taxon>
        <taxon>Ascomycota</taxon>
        <taxon>Pezizomycotina</taxon>
        <taxon>Eurotiomycetes</taxon>
        <taxon>Eurotiomycetidae</taxon>
        <taxon>Onygenales</taxon>
        <taxon>Arthrodermataceae</taxon>
        <taxon>Trichophyton</taxon>
    </lineage>
</organism>
<keyword evidence="3" id="KW-1185">Reference proteome</keyword>